<dbReference type="InterPro" id="IPR009042">
    <property type="entry name" value="RNA_pol_sigma70_r1_2"/>
</dbReference>
<dbReference type="GO" id="GO:0016987">
    <property type="term" value="F:sigma factor activity"/>
    <property type="evidence" value="ECO:0007669"/>
    <property type="project" value="UniProtKB-UniRule"/>
</dbReference>
<evidence type="ECO:0000256" key="7">
    <source>
        <dbReference type="ARBA" id="ARBA00023163"/>
    </source>
</evidence>
<evidence type="ECO:0000256" key="8">
    <source>
        <dbReference type="RuleBase" id="RU362124"/>
    </source>
</evidence>
<dbReference type="SUPFAM" id="SSF88946">
    <property type="entry name" value="Sigma2 domain of RNA polymerase sigma factors"/>
    <property type="match status" value="1"/>
</dbReference>
<evidence type="ECO:0000256" key="2">
    <source>
        <dbReference type="ARBA" id="ARBA00022490"/>
    </source>
</evidence>
<evidence type="ECO:0000256" key="1">
    <source>
        <dbReference type="ARBA" id="ARBA00007788"/>
    </source>
</evidence>
<sequence length="288" mass="32527">MSTALQITSYNLPSVQDGLQAYLQRVQQIPLLSAEEERDLAVAYHQQGDLQAAQKLVLSNLRFVASIARTYTGYGLALADLIQEGTIGLMKAVKRFDPAVGVRLVAFAVHWIKSEIHEFVIRNWRIVKIATTKAQRKLFFKLRGKKNHLAWFTQEEVAVVAKDLGVLPQEVIEMESRLQARDMAFDMPLNEESGDTYVVTPEQYLEAQEGDPLQALAHNNEQANQQDKLKGALEALDPRSLDIVTERYLNEEKSSLKDLAAKYKVSLERIRQIEKSAILALKKMITAH</sequence>
<dbReference type="PROSITE" id="PS00716">
    <property type="entry name" value="SIGMA70_2"/>
    <property type="match status" value="1"/>
</dbReference>
<evidence type="ECO:0000256" key="4">
    <source>
        <dbReference type="ARBA" id="ARBA00023016"/>
    </source>
</evidence>
<dbReference type="InterPro" id="IPR013324">
    <property type="entry name" value="RNA_pol_sigma_r3/r4-like"/>
</dbReference>
<feature type="domain" description="RNA polymerase sigma-70" evidence="9">
    <location>
        <begin position="80"/>
        <end position="93"/>
    </location>
</feature>
<feature type="domain" description="RNA polymerase sigma-70" evidence="10">
    <location>
        <begin position="255"/>
        <end position="281"/>
    </location>
</feature>
<keyword evidence="3 8" id="KW-0805">Transcription regulation</keyword>
<dbReference type="Gene3D" id="1.20.120.1810">
    <property type="match status" value="1"/>
</dbReference>
<dbReference type="Pfam" id="PF04542">
    <property type="entry name" value="Sigma70_r2"/>
    <property type="match status" value="1"/>
</dbReference>
<comment type="function">
    <text evidence="8">Sigma factors are initiation factors that promote the attachment of RNA polymerase to specific initiation sites and are then released.</text>
</comment>
<name>A0A0Q9YQW1_9GAMM</name>
<comment type="similarity">
    <text evidence="1 8">Belongs to the sigma-70 factor family.</text>
</comment>
<evidence type="ECO:0000313" key="11">
    <source>
        <dbReference type="EMBL" id="KRG18753.1"/>
    </source>
</evidence>
<dbReference type="STRING" id="437022.CC99x_01234"/>
<dbReference type="Proteomes" id="UP000051494">
    <property type="component" value="Unassembled WGS sequence"/>
</dbReference>
<organism evidence="11">
    <name type="scientific">Candidatus Berkiella cookevillensis</name>
    <dbReference type="NCBI Taxonomy" id="437022"/>
    <lineage>
        <taxon>Bacteria</taxon>
        <taxon>Pseudomonadati</taxon>
        <taxon>Pseudomonadota</taxon>
        <taxon>Gammaproteobacteria</taxon>
        <taxon>Candidatus Berkiellales</taxon>
        <taxon>Candidatus Berkiellaceae</taxon>
        <taxon>Candidatus Berkiella</taxon>
    </lineage>
</organism>
<dbReference type="Pfam" id="PF04545">
    <property type="entry name" value="Sigma70_r4"/>
    <property type="match status" value="1"/>
</dbReference>
<dbReference type="GO" id="GO:0006352">
    <property type="term" value="P:DNA-templated transcription initiation"/>
    <property type="evidence" value="ECO:0007669"/>
    <property type="project" value="UniProtKB-UniRule"/>
</dbReference>
<keyword evidence="4" id="KW-0346">Stress response</keyword>
<keyword evidence="2" id="KW-0963">Cytoplasm</keyword>
<reference evidence="12" key="2">
    <citation type="journal article" date="2016" name="Genome Announc.">
        <title>Draft Genome Sequences of Two Novel Amoeba-Resistant Intranuclear Bacteria, 'Candidatus Berkiella cookevillensis' and 'Candidatus Berkiella aquae'.</title>
        <authorList>
            <person name="Mehari Y.T."/>
            <person name="Arivett B.A."/>
            <person name="Farone A.L."/>
            <person name="Gunderson J.H."/>
            <person name="Farone M.B."/>
        </authorList>
    </citation>
    <scope>NUCLEOTIDE SEQUENCE</scope>
    <source>
        <strain evidence="12">CC99</strain>
    </source>
</reference>
<dbReference type="FunFam" id="1.20.120.1810:FF:000001">
    <property type="entry name" value="RNA polymerase sigma factor RpoH"/>
    <property type="match status" value="1"/>
</dbReference>
<keyword evidence="5 8" id="KW-0731">Sigma factor</keyword>
<dbReference type="EMBL" id="LKHV02000001">
    <property type="protein sequence ID" value="MCS5709669.1"/>
    <property type="molecule type" value="Genomic_DNA"/>
</dbReference>
<dbReference type="PANTHER" id="PTHR30376">
    <property type="entry name" value="SIGMA FACTOR RPOH HEAT SHOCK RELATED"/>
    <property type="match status" value="1"/>
</dbReference>
<dbReference type="InterPro" id="IPR014284">
    <property type="entry name" value="RNA_pol_sigma-70_dom"/>
</dbReference>
<dbReference type="NCBIfam" id="TIGR02937">
    <property type="entry name" value="sigma70-ECF"/>
    <property type="match status" value="1"/>
</dbReference>
<protein>
    <recommendedName>
        <fullName evidence="8">RNA polymerase sigma factor</fullName>
    </recommendedName>
</protein>
<dbReference type="EMBL" id="LKHV01000005">
    <property type="protein sequence ID" value="KRG18753.1"/>
    <property type="molecule type" value="Genomic_DNA"/>
</dbReference>
<dbReference type="GO" id="GO:0003677">
    <property type="term" value="F:DNA binding"/>
    <property type="evidence" value="ECO:0007669"/>
    <property type="project" value="UniProtKB-KW"/>
</dbReference>
<keyword evidence="7 8" id="KW-0804">Transcription</keyword>
<gene>
    <name evidence="11" type="primary">rpoH</name>
    <name evidence="12" type="ORF">CC99x_012255</name>
    <name evidence="11" type="ORF">CC99x_01234</name>
</gene>
<dbReference type="PATRIC" id="fig|1590042.3.peg.1251"/>
<keyword evidence="13" id="KW-1185">Reference proteome</keyword>
<keyword evidence="6 8" id="KW-0238">DNA-binding</keyword>
<proteinExistence type="inferred from homology"/>
<dbReference type="Pfam" id="PF00140">
    <property type="entry name" value="Sigma70_r1_2"/>
    <property type="match status" value="1"/>
</dbReference>
<dbReference type="Gene3D" id="1.20.140.160">
    <property type="match status" value="1"/>
</dbReference>
<dbReference type="NCBIfam" id="NF005143">
    <property type="entry name" value="PRK06596.1"/>
    <property type="match status" value="1"/>
</dbReference>
<evidence type="ECO:0000259" key="9">
    <source>
        <dbReference type="PROSITE" id="PS00715"/>
    </source>
</evidence>
<comment type="caution">
    <text evidence="11">The sequence shown here is derived from an EMBL/GenBank/DDBJ whole genome shotgun (WGS) entry which is preliminary data.</text>
</comment>
<evidence type="ECO:0000313" key="12">
    <source>
        <dbReference type="EMBL" id="MCS5709669.1"/>
    </source>
</evidence>
<reference evidence="11" key="1">
    <citation type="submission" date="2015-09" db="EMBL/GenBank/DDBJ databases">
        <title>Draft Genome Sequences of Two Novel Amoeba-resistant Intranuclear Bacteria, Candidatus Berkiella cookevillensis and Candidatus Berkiella aquae.</title>
        <authorList>
            <person name="Mehari Y.T."/>
            <person name="Arivett B.A."/>
            <person name="Farone A.L."/>
            <person name="Gunderson J.H."/>
            <person name="Farone M.B."/>
        </authorList>
    </citation>
    <scope>NUCLEOTIDE SEQUENCE [LARGE SCALE GENOMIC DNA]</scope>
    <source>
        <strain evidence="11">CC99</strain>
    </source>
</reference>
<dbReference type="InterPro" id="IPR007627">
    <property type="entry name" value="RNA_pol_sigma70_r2"/>
</dbReference>
<evidence type="ECO:0000259" key="10">
    <source>
        <dbReference type="PROSITE" id="PS00716"/>
    </source>
</evidence>
<dbReference type="PANTHER" id="PTHR30376:SF3">
    <property type="entry name" value="RNA POLYMERASE SIGMA FACTOR RPOH"/>
    <property type="match status" value="1"/>
</dbReference>
<evidence type="ECO:0000313" key="13">
    <source>
        <dbReference type="Proteomes" id="UP000051494"/>
    </source>
</evidence>
<dbReference type="InterPro" id="IPR000943">
    <property type="entry name" value="RNA_pol_sigma70"/>
</dbReference>
<dbReference type="AlphaFoldDB" id="A0A0Q9YQW1"/>
<dbReference type="OrthoDB" id="9809557at2"/>
<dbReference type="InterPro" id="IPR013325">
    <property type="entry name" value="RNA_pol_sigma_r2"/>
</dbReference>
<accession>A0A0Q9YQW1</accession>
<reference evidence="12" key="3">
    <citation type="submission" date="2021-06" db="EMBL/GenBank/DDBJ databases">
        <title>Genomic Description and Analysis of Intracellular Bacteria, Candidatus Berkiella cookevillensis and Candidatus Berkiella aquae.</title>
        <authorList>
            <person name="Kidane D.T."/>
            <person name="Mehari Y.T."/>
            <person name="Rice F.C."/>
            <person name="Arivett B.A."/>
            <person name="Farone A.L."/>
            <person name="Berk S.G."/>
            <person name="Farone M.B."/>
        </authorList>
    </citation>
    <scope>NUCLEOTIDE SEQUENCE</scope>
    <source>
        <strain evidence="12">CC99</strain>
    </source>
</reference>
<dbReference type="InterPro" id="IPR012759">
    <property type="entry name" value="RNA_pol_sigma_RpoH_proteobac"/>
</dbReference>
<dbReference type="SUPFAM" id="SSF88659">
    <property type="entry name" value="Sigma3 and sigma4 domains of RNA polymerase sigma factors"/>
    <property type="match status" value="1"/>
</dbReference>
<dbReference type="InterPro" id="IPR050813">
    <property type="entry name" value="Sigma-70_Factor"/>
</dbReference>
<dbReference type="PROSITE" id="PS00715">
    <property type="entry name" value="SIGMA70_1"/>
    <property type="match status" value="1"/>
</dbReference>
<dbReference type="PRINTS" id="PR00046">
    <property type="entry name" value="SIGMA70FCT"/>
</dbReference>
<evidence type="ECO:0000256" key="6">
    <source>
        <dbReference type="ARBA" id="ARBA00023125"/>
    </source>
</evidence>
<dbReference type="RefSeq" id="WP_057624343.1">
    <property type="nucleotide sequence ID" value="NZ_LKHV02000001.1"/>
</dbReference>
<dbReference type="NCBIfam" id="TIGR02392">
    <property type="entry name" value="rpoH_proteo"/>
    <property type="match status" value="1"/>
</dbReference>
<evidence type="ECO:0000256" key="5">
    <source>
        <dbReference type="ARBA" id="ARBA00023082"/>
    </source>
</evidence>
<dbReference type="InterPro" id="IPR007630">
    <property type="entry name" value="RNA_pol_sigma70_r4"/>
</dbReference>
<evidence type="ECO:0000256" key="3">
    <source>
        <dbReference type="ARBA" id="ARBA00023015"/>
    </source>
</evidence>